<dbReference type="InterPro" id="IPR005256">
    <property type="entry name" value="Anth_synth_I_PabB"/>
</dbReference>
<dbReference type="Gene3D" id="3.60.120.10">
    <property type="entry name" value="Anthranilate synthase"/>
    <property type="match status" value="1"/>
</dbReference>
<dbReference type="InterPro" id="IPR015890">
    <property type="entry name" value="Chorismate_C"/>
</dbReference>
<keyword evidence="7 15" id="KW-0028">Amino-acid biosynthesis</keyword>
<evidence type="ECO:0000256" key="15">
    <source>
        <dbReference type="RuleBase" id="RU364045"/>
    </source>
</evidence>
<dbReference type="EMBL" id="JAFLVT010000020">
    <property type="protein sequence ID" value="MBO0450513.1"/>
    <property type="molecule type" value="Genomic_DNA"/>
</dbReference>
<evidence type="ECO:0000256" key="3">
    <source>
        <dbReference type="ARBA" id="ARBA00009562"/>
    </source>
</evidence>
<evidence type="ECO:0000256" key="10">
    <source>
        <dbReference type="ARBA" id="ARBA00022842"/>
    </source>
</evidence>
<organism evidence="18 19">
    <name type="scientific">Candidatus Enterococcus myersii</name>
    <dbReference type="NCBI Taxonomy" id="2815322"/>
    <lineage>
        <taxon>Bacteria</taxon>
        <taxon>Bacillati</taxon>
        <taxon>Bacillota</taxon>
        <taxon>Bacilli</taxon>
        <taxon>Lactobacillales</taxon>
        <taxon>Enterococcaceae</taxon>
        <taxon>Enterococcus</taxon>
    </lineage>
</organism>
<comment type="similarity">
    <text evidence="3 15">Belongs to the anthranilate synthase component I family.</text>
</comment>
<evidence type="ECO:0000256" key="1">
    <source>
        <dbReference type="ARBA" id="ARBA00001946"/>
    </source>
</evidence>
<feature type="domain" description="Anthranilate synthase component I N-terminal" evidence="17">
    <location>
        <begin position="11"/>
        <end position="143"/>
    </location>
</feature>
<keyword evidence="11 15" id="KW-0057">Aromatic amino acid biosynthesis</keyword>
<comment type="function">
    <text evidence="13 15">Part of a heterotetrameric complex that catalyzes the two-step biosynthesis of anthranilate, an intermediate in the biosynthesis of L-tryptophan. In the first step, the glutamine-binding beta subunit (TrpG) of anthranilate synthase (AS) provides the glutamine amidotransferase activity which generates ammonia as a substrate that, along with chorismate, is used in the second step, catalyzed by the large alpha subunit of AS (TrpE) to produce anthranilate. In the absence of TrpG, TrpE can synthesize anthranilate directly from chorismate and high concentrations of ammonia.</text>
</comment>
<evidence type="ECO:0000313" key="18">
    <source>
        <dbReference type="EMBL" id="MBO0450513.1"/>
    </source>
</evidence>
<comment type="catalytic activity">
    <reaction evidence="14 15">
        <text>chorismate + L-glutamine = anthranilate + pyruvate + L-glutamate + H(+)</text>
        <dbReference type="Rhea" id="RHEA:21732"/>
        <dbReference type="ChEBI" id="CHEBI:15361"/>
        <dbReference type="ChEBI" id="CHEBI:15378"/>
        <dbReference type="ChEBI" id="CHEBI:16567"/>
        <dbReference type="ChEBI" id="CHEBI:29748"/>
        <dbReference type="ChEBI" id="CHEBI:29985"/>
        <dbReference type="ChEBI" id="CHEBI:58359"/>
        <dbReference type="EC" id="4.1.3.27"/>
    </reaction>
</comment>
<keyword evidence="10 15" id="KW-0460">Magnesium</keyword>
<evidence type="ECO:0000256" key="13">
    <source>
        <dbReference type="ARBA" id="ARBA00025634"/>
    </source>
</evidence>
<dbReference type="Proteomes" id="UP000664256">
    <property type="component" value="Unassembled WGS sequence"/>
</dbReference>
<evidence type="ECO:0000256" key="9">
    <source>
        <dbReference type="ARBA" id="ARBA00022822"/>
    </source>
</evidence>
<evidence type="ECO:0000256" key="4">
    <source>
        <dbReference type="ARBA" id="ARBA00011575"/>
    </source>
</evidence>
<gene>
    <name evidence="15 18" type="primary">trpE</name>
    <name evidence="18" type="ORF">JZO76_13435</name>
</gene>
<comment type="pathway">
    <text evidence="2 15">Amino-acid biosynthesis; L-tryptophan biosynthesis; L-tryptophan from chorismate: step 1/5.</text>
</comment>
<dbReference type="InterPro" id="IPR005801">
    <property type="entry name" value="ADC_synthase"/>
</dbReference>
<dbReference type="PANTHER" id="PTHR11236:SF48">
    <property type="entry name" value="ISOCHORISMATE SYNTHASE MENF"/>
    <property type="match status" value="1"/>
</dbReference>
<dbReference type="PRINTS" id="PR00095">
    <property type="entry name" value="ANTSNTHASEI"/>
</dbReference>
<dbReference type="Pfam" id="PF00425">
    <property type="entry name" value="Chorismate_bind"/>
    <property type="match status" value="1"/>
</dbReference>
<comment type="subunit">
    <text evidence="4 15">Heterotetramer consisting of two non-identical subunits: a beta subunit (TrpG) and a large alpha subunit (TrpE).</text>
</comment>
<protein>
    <recommendedName>
        <fullName evidence="6 15">Anthranilate synthase component 1</fullName>
        <ecNumber evidence="5 15">4.1.3.27</ecNumber>
    </recommendedName>
</protein>
<evidence type="ECO:0000259" key="16">
    <source>
        <dbReference type="Pfam" id="PF00425"/>
    </source>
</evidence>
<dbReference type="EC" id="4.1.3.27" evidence="5 15"/>
<name>A0ABS3HD16_9ENTE</name>
<keyword evidence="8 15" id="KW-0479">Metal-binding</keyword>
<keyword evidence="12 15" id="KW-0456">Lyase</keyword>
<dbReference type="PANTHER" id="PTHR11236">
    <property type="entry name" value="AMINOBENZOATE/ANTHRANILATE SYNTHASE"/>
    <property type="match status" value="1"/>
</dbReference>
<dbReference type="Pfam" id="PF04715">
    <property type="entry name" value="Anth_synt_I_N"/>
    <property type="match status" value="1"/>
</dbReference>
<comment type="caution">
    <text evidence="18">The sequence shown here is derived from an EMBL/GenBank/DDBJ whole genome shotgun (WGS) entry which is preliminary data.</text>
</comment>
<evidence type="ECO:0000313" key="19">
    <source>
        <dbReference type="Proteomes" id="UP000664256"/>
    </source>
</evidence>
<evidence type="ECO:0000256" key="12">
    <source>
        <dbReference type="ARBA" id="ARBA00023239"/>
    </source>
</evidence>
<evidence type="ECO:0000259" key="17">
    <source>
        <dbReference type="Pfam" id="PF04715"/>
    </source>
</evidence>
<feature type="domain" description="Chorismate-utilising enzyme C-terminal" evidence="16">
    <location>
        <begin position="192"/>
        <end position="445"/>
    </location>
</feature>
<comment type="cofactor">
    <cofactor evidence="1 15">
        <name>Mg(2+)</name>
        <dbReference type="ChEBI" id="CHEBI:18420"/>
    </cofactor>
</comment>
<sequence length="454" mass="51560">MKIIQRMNGDFLTPVSLYLRLKSKEKFLLESLLQNHQQECYSMIALDPIDKLSYQNGIFQTQNNCYPVTDPLKELEKYVVKNCDILPQLPFQGGAIGYVGYDIAACYENIGSIPPDEMELPDLHLYLFETYVIYEHVKKQVTIICSNAYSNCDKTTLQRRCQQLVEEIKVMAEDEMTPMRALKLKAEPSVCQKKFETIVKNAKKLIAAGDMFQVVLSQRLTAELTVTPFAYYRQLRKSNPSPYMYYLDFKDYQIIGASPEILVSVKDQKIVTNPIAGTRPRGKSELEDKLFAKELLADEKERAEHMMLIDLARNDLNKVSKLGSVAVTQLMTIEKYRFVMHICSVVEGKIKKELTPMDALKAILPVGTVSGAPKIRTMQRIYQFEKVKRGVYAGAVGYYSLNNEADFAIAIRTAVVKNQIIYLQAGAGVVYDSNPTKEYFETLHKAQGLLEVGL</sequence>
<dbReference type="NCBIfam" id="TIGR00564">
    <property type="entry name" value="trpE_most"/>
    <property type="match status" value="1"/>
</dbReference>
<accession>A0ABS3HD16</accession>
<dbReference type="InterPro" id="IPR006805">
    <property type="entry name" value="Anth_synth_I_N"/>
</dbReference>
<evidence type="ECO:0000256" key="2">
    <source>
        <dbReference type="ARBA" id="ARBA00004873"/>
    </source>
</evidence>
<keyword evidence="9 15" id="KW-0822">Tryptophan biosynthesis</keyword>
<keyword evidence="19" id="KW-1185">Reference proteome</keyword>
<dbReference type="GO" id="GO:0004049">
    <property type="term" value="F:anthranilate synthase activity"/>
    <property type="evidence" value="ECO:0007669"/>
    <property type="project" value="UniProtKB-EC"/>
</dbReference>
<proteinExistence type="inferred from homology"/>
<evidence type="ECO:0000256" key="7">
    <source>
        <dbReference type="ARBA" id="ARBA00022605"/>
    </source>
</evidence>
<dbReference type="InterPro" id="IPR019999">
    <property type="entry name" value="Anth_synth_I-like"/>
</dbReference>
<dbReference type="SUPFAM" id="SSF56322">
    <property type="entry name" value="ADC synthase"/>
    <property type="match status" value="1"/>
</dbReference>
<reference evidence="18 19" key="1">
    <citation type="submission" date="2021-03" db="EMBL/GenBank/DDBJ databases">
        <title>Enterococcal diversity collection.</title>
        <authorList>
            <person name="Gilmore M.S."/>
            <person name="Schwartzman J."/>
            <person name="Van Tyne D."/>
            <person name="Martin M."/>
            <person name="Earl A.M."/>
            <person name="Manson A.L."/>
            <person name="Straub T."/>
            <person name="Salamzade R."/>
            <person name="Saavedra J."/>
            <person name="Lebreton F."/>
            <person name="Prichula J."/>
            <person name="Schaufler K."/>
            <person name="Gaca A."/>
            <person name="Sgardioli B."/>
            <person name="Wagenaar J."/>
            <person name="Strong T."/>
        </authorList>
    </citation>
    <scope>NUCLEOTIDE SEQUENCE [LARGE SCALE GENOMIC DNA]</scope>
    <source>
        <strain evidence="18 19">MJM12</strain>
    </source>
</reference>
<evidence type="ECO:0000256" key="6">
    <source>
        <dbReference type="ARBA" id="ARBA00020653"/>
    </source>
</evidence>
<evidence type="ECO:0000256" key="11">
    <source>
        <dbReference type="ARBA" id="ARBA00023141"/>
    </source>
</evidence>
<evidence type="ECO:0000256" key="8">
    <source>
        <dbReference type="ARBA" id="ARBA00022723"/>
    </source>
</evidence>
<evidence type="ECO:0000256" key="14">
    <source>
        <dbReference type="ARBA" id="ARBA00047683"/>
    </source>
</evidence>
<evidence type="ECO:0000256" key="5">
    <source>
        <dbReference type="ARBA" id="ARBA00012266"/>
    </source>
</evidence>
<dbReference type="RefSeq" id="WP_206905621.1">
    <property type="nucleotide sequence ID" value="NZ_JAFLVT010000020.1"/>
</dbReference>